<protein>
    <recommendedName>
        <fullName evidence="6">EF-hand domain-containing protein</fullName>
    </recommendedName>
</protein>
<sequence>MHRSTLHSPHCAGVLSPGLQVEARKEGILSDPTLWQTALPPDPLLLFLAPVPGRMLPWLVRVLVLPLLLLPLGRAAPKDGATRLAPEVQQQPLSNPFQPGPEQLRLLQNYLKGLEKMKREEEPEDMTFSSLVLLYLFAFHDYDQSGKLDGLELLSMLTAALAPGAANFPINPVSSVGDYPGLDGDGLMTPAELINFPGEFPRHTESREPPAPAPQEPQATGRLAAKSPLRQEIHEALEPQEEAGGQEEARRESLEPMQEAGLQTGVQGDAPGPGGEGAGGQEEAGDHGGEAKELPRETLESKNSPNEFEVHSIQMDNDEI</sequence>
<dbReference type="InterPro" id="IPR011992">
    <property type="entry name" value="EF-hand-dom_pair"/>
</dbReference>
<organism evidence="7">
    <name type="scientific">Castor canadensis</name>
    <name type="common">American beaver</name>
    <dbReference type="NCBI Taxonomy" id="51338"/>
    <lineage>
        <taxon>Eukaryota</taxon>
        <taxon>Metazoa</taxon>
        <taxon>Chordata</taxon>
        <taxon>Craniata</taxon>
        <taxon>Vertebrata</taxon>
        <taxon>Euteleostomi</taxon>
        <taxon>Mammalia</taxon>
        <taxon>Eutheria</taxon>
        <taxon>Euarchontoglires</taxon>
        <taxon>Glires</taxon>
        <taxon>Rodentia</taxon>
        <taxon>Castorimorpha</taxon>
        <taxon>Castoridae</taxon>
        <taxon>Castor</taxon>
    </lineage>
</organism>
<dbReference type="Ensembl" id="ENSCCNT00000007157.1">
    <property type="protein sequence ID" value="ENSCCNP00000005436.1"/>
    <property type="gene ID" value="ENSCCNG00000005785.1"/>
</dbReference>
<dbReference type="PROSITE" id="PS00018">
    <property type="entry name" value="EF_HAND_1"/>
    <property type="match status" value="1"/>
</dbReference>
<dbReference type="PANTHER" id="PTHR23104:SF15">
    <property type="entry name" value="CELL GROWTH REGULATOR WITH EF HAND DOMAIN PROTEIN 1"/>
    <property type="match status" value="1"/>
</dbReference>
<evidence type="ECO:0000256" key="4">
    <source>
        <dbReference type="ARBA" id="ARBA00022837"/>
    </source>
</evidence>
<feature type="domain" description="EF-hand" evidence="6">
    <location>
        <begin position="128"/>
        <end position="163"/>
    </location>
</feature>
<dbReference type="PROSITE" id="PS50222">
    <property type="entry name" value="EF_HAND_2"/>
    <property type="match status" value="1"/>
</dbReference>
<evidence type="ECO:0000313" key="7">
    <source>
        <dbReference type="Ensembl" id="ENSCCNP00000005436.1"/>
    </source>
</evidence>
<feature type="compositionally biased region" description="Gly residues" evidence="5">
    <location>
        <begin position="271"/>
        <end position="282"/>
    </location>
</feature>
<dbReference type="GO" id="GO:0005509">
    <property type="term" value="F:calcium ion binding"/>
    <property type="evidence" value="ECO:0007669"/>
    <property type="project" value="InterPro"/>
</dbReference>
<evidence type="ECO:0000256" key="3">
    <source>
        <dbReference type="ARBA" id="ARBA00022737"/>
    </source>
</evidence>
<dbReference type="SUPFAM" id="SSF47473">
    <property type="entry name" value="EF-hand"/>
    <property type="match status" value="1"/>
</dbReference>
<accession>A0A8C0W654</accession>
<keyword evidence="3" id="KW-0677">Repeat</keyword>
<evidence type="ECO:0000256" key="5">
    <source>
        <dbReference type="SAM" id="MobiDB-lite"/>
    </source>
</evidence>
<proteinExistence type="predicted"/>
<keyword evidence="1" id="KW-0479">Metal-binding</keyword>
<dbReference type="InterPro" id="IPR052110">
    <property type="entry name" value="MCFD2-like"/>
</dbReference>
<dbReference type="AlphaFoldDB" id="A0A8C0W654"/>
<reference evidence="7" key="1">
    <citation type="submission" date="2023-09" db="UniProtKB">
        <authorList>
            <consortium name="Ensembl"/>
        </authorList>
    </citation>
    <scope>IDENTIFICATION</scope>
</reference>
<dbReference type="PANTHER" id="PTHR23104">
    <property type="entry name" value="MULTIPLE COAGULATION FACTOR DEFICIENCY PROTEIN 2 NEURAL STEM CELL DERIVED NEURONAL SURVIVAL PROTEIN"/>
    <property type="match status" value="1"/>
</dbReference>
<keyword evidence="4" id="KW-0106">Calcium</keyword>
<evidence type="ECO:0000259" key="6">
    <source>
        <dbReference type="PROSITE" id="PS50222"/>
    </source>
</evidence>
<evidence type="ECO:0000256" key="2">
    <source>
        <dbReference type="ARBA" id="ARBA00022729"/>
    </source>
</evidence>
<dbReference type="InterPro" id="IPR018247">
    <property type="entry name" value="EF_Hand_1_Ca_BS"/>
</dbReference>
<dbReference type="InterPro" id="IPR002048">
    <property type="entry name" value="EF_hand_dom"/>
</dbReference>
<keyword evidence="2" id="KW-0732">Signal</keyword>
<feature type="region of interest" description="Disordered" evidence="5">
    <location>
        <begin position="190"/>
        <end position="320"/>
    </location>
</feature>
<gene>
    <name evidence="7" type="primary">Cgref1</name>
</gene>
<evidence type="ECO:0000256" key="1">
    <source>
        <dbReference type="ARBA" id="ARBA00022723"/>
    </source>
</evidence>
<feature type="compositionally biased region" description="Basic and acidic residues" evidence="5">
    <location>
        <begin position="284"/>
        <end position="300"/>
    </location>
</feature>
<name>A0A8C0W654_CASCN</name>